<dbReference type="Proteomes" id="UP000823749">
    <property type="component" value="Chromosome 2"/>
</dbReference>
<feature type="region of interest" description="Disordered" evidence="1">
    <location>
        <begin position="1"/>
        <end position="67"/>
    </location>
</feature>
<organism evidence="2 3">
    <name type="scientific">Rhododendron griersonianum</name>
    <dbReference type="NCBI Taxonomy" id="479676"/>
    <lineage>
        <taxon>Eukaryota</taxon>
        <taxon>Viridiplantae</taxon>
        <taxon>Streptophyta</taxon>
        <taxon>Embryophyta</taxon>
        <taxon>Tracheophyta</taxon>
        <taxon>Spermatophyta</taxon>
        <taxon>Magnoliopsida</taxon>
        <taxon>eudicotyledons</taxon>
        <taxon>Gunneridae</taxon>
        <taxon>Pentapetalae</taxon>
        <taxon>asterids</taxon>
        <taxon>Ericales</taxon>
        <taxon>Ericaceae</taxon>
        <taxon>Ericoideae</taxon>
        <taxon>Rhodoreae</taxon>
        <taxon>Rhododendron</taxon>
    </lineage>
</organism>
<gene>
    <name evidence="2" type="ORF">RHGRI_006039</name>
</gene>
<dbReference type="AlphaFoldDB" id="A0AAV6LFH2"/>
<feature type="compositionally biased region" description="Polar residues" evidence="1">
    <location>
        <begin position="1"/>
        <end position="23"/>
    </location>
</feature>
<feature type="compositionally biased region" description="Low complexity" evidence="1">
    <location>
        <begin position="43"/>
        <end position="57"/>
    </location>
</feature>
<name>A0AAV6LFH2_9ERIC</name>
<dbReference type="EMBL" id="JACTNZ010000002">
    <property type="protein sequence ID" value="KAG5563476.1"/>
    <property type="molecule type" value="Genomic_DNA"/>
</dbReference>
<feature type="region of interest" description="Disordered" evidence="1">
    <location>
        <begin position="202"/>
        <end position="231"/>
    </location>
</feature>
<keyword evidence="3" id="KW-1185">Reference proteome</keyword>
<comment type="caution">
    <text evidence="2">The sequence shown here is derived from an EMBL/GenBank/DDBJ whole genome shotgun (WGS) entry which is preliminary data.</text>
</comment>
<reference evidence="2" key="1">
    <citation type="submission" date="2020-08" db="EMBL/GenBank/DDBJ databases">
        <title>Plant Genome Project.</title>
        <authorList>
            <person name="Zhang R.-G."/>
        </authorList>
    </citation>
    <scope>NUCLEOTIDE SEQUENCE</scope>
    <source>
        <strain evidence="2">WSP0</strain>
        <tissue evidence="2">Leaf</tissue>
    </source>
</reference>
<accession>A0AAV6LFH2</accession>
<evidence type="ECO:0000256" key="1">
    <source>
        <dbReference type="SAM" id="MobiDB-lite"/>
    </source>
</evidence>
<evidence type="ECO:0000313" key="3">
    <source>
        <dbReference type="Proteomes" id="UP000823749"/>
    </source>
</evidence>
<sequence>MEKASTSSLGPQNPKTLQLNMVSPQVGIPLSDDKGKKSTAATNVKGESSSVSGSKVNSQKEMIGKSNDVKKDKRKWALEVLARKTATTGSSAALETQEDKTVLKGAYPLLAQLPIYMRPVLAPSRHNKIPISVRQAQLYRLIEHFLRKANLPIIRRTADTEFAVADAVNIEKEVADRSNSKLVYVNLMSQEILHQLDIIKPNRATESDPSPTSAVPTDKSEQTTNDVSDGPMVEEALKNAGLLSDSPPNSPYHQMGEANDEYDLSGKIGEDPEPGNVFEMDSHPDLDIYGDFEYDLEDEDFIGASAIKASKVEQEESKIKVVFSTLNSNISNNADGIEDHEGTNDVGVEVKDGDCINQDPLTDGGGEEPSLAECEELYGPDKEPLTKRFPESALIKKPSENVPIEKGENIKCLVTDVSPKVEAYIKEHIRPLCKSGVITVKQYRWAVEKTTEKVMKYHSKEKNAKFLIKEGNLQVENRSMTNSSARDDKLYDSAYSLVENENNSYVNRVLLEFNASITSNDSHVRDHHPSTPEHSLRGTSEWEEAVKSFLGYPVLVCGMQHQQQQKQKTLDQIGKTHSPYLNLDEFRNITRQEKGGIASNRLANITHRLEPDGTSYNYASATKGA</sequence>
<proteinExistence type="predicted"/>
<evidence type="ECO:0000313" key="2">
    <source>
        <dbReference type="EMBL" id="KAG5563476.1"/>
    </source>
</evidence>
<protein>
    <submittedName>
        <fullName evidence="2">Uncharacterized protein</fullName>
    </submittedName>
</protein>